<sequence length="695" mass="78293">MHCVDAVHFFKERVDPVEFKYSVCPHDCPDTCAWKIELSQGRIQRIMGDPLHPVTQGVICEKAKYYVERIYGSDRVLFPMRRSGPKGSGQFERISWEEAMNEITQRWQTLIDKHGAECILPYSYAGTEGIINKASMDRRFFNRLASTQLERTICSAAGSAGYQMAYGASRGVNPLETVKARFLLFWGINVLETNLHQAMLANRARQNGAKIVVIDIHLNKTAKWADEFYQILPGSDGALALGLAHVIVRDGVHDLAWIEKYIQGFKEFNEEIKNYPPERVAKITGLTEVEVVKLAHEYGEAHPSFIRIGNGFQHHENGGMSTWAIACLPALTGAWKDQGGGLLKFNSGYFPLNKDAVERPDLLKSSPRVVNMNQLGRALTNLKPSIYALYVYNSNPAAVAPEQKLVLEGLAREDLFTVVHEQVWTDTARWADLVLPATTHVEHADLYVSYWHGILQWADPIIPRQGESKPNIEVFQELAQRMGFQEACFQETTEDIARSALMTSALQKQGIDLERLKAERYIPLEMEELPFIDHKPGTPSGKIELYSERAQVLGLSPVPTYIPLVEGLETEDLEHPLMLISPPHHLILNSTFAQIESVQSRWRGPELEIHPEDALVRGIHEGDEVEVYNDRGSCQLKAVVRKSVLRGVVVTLGVWWPRDYEKGIGINALTPSRLADMGNGATFFSNRVEVRKVYE</sequence>
<comment type="similarity">
    <text evidence="2">Belongs to the prokaryotic molybdopterin-containing oxidoreductase family.</text>
</comment>
<proteinExistence type="inferred from homology"/>
<dbReference type="OrthoDB" id="219031at2"/>
<dbReference type="Pfam" id="PF04879">
    <property type="entry name" value="Molybdop_Fe4S4"/>
    <property type="match status" value="1"/>
</dbReference>
<name>W0EC05_9FIRM</name>
<dbReference type="InterPro" id="IPR006655">
    <property type="entry name" value="Mopterin_OxRdtase_prok_CS"/>
</dbReference>
<evidence type="ECO:0000256" key="3">
    <source>
        <dbReference type="ARBA" id="ARBA00022505"/>
    </source>
</evidence>
<dbReference type="HOGENOM" id="CLU_000422_13_3_9"/>
<gene>
    <name evidence="9" type="ORF">DESME_06315</name>
</gene>
<evidence type="ECO:0000256" key="6">
    <source>
        <dbReference type="ARBA" id="ARBA00023004"/>
    </source>
</evidence>
<dbReference type="KEGG" id="dmt:DESME_06315"/>
<dbReference type="PROSITE" id="PS51669">
    <property type="entry name" value="4FE4S_MOW_BIS_MGD"/>
    <property type="match status" value="1"/>
</dbReference>
<dbReference type="CDD" id="cd02786">
    <property type="entry name" value="MopB_CT_3"/>
    <property type="match status" value="1"/>
</dbReference>
<dbReference type="eggNOG" id="COG0243">
    <property type="taxonomic scope" value="Bacteria"/>
</dbReference>
<dbReference type="SUPFAM" id="SSF50692">
    <property type="entry name" value="ADC-like"/>
    <property type="match status" value="1"/>
</dbReference>
<dbReference type="InterPro" id="IPR037920">
    <property type="entry name" value="YoaE_C"/>
</dbReference>
<dbReference type="PANTHER" id="PTHR43742:SF6">
    <property type="entry name" value="OXIDOREDUCTASE YYAE-RELATED"/>
    <property type="match status" value="1"/>
</dbReference>
<keyword evidence="6" id="KW-0408">Iron</keyword>
<keyword evidence="4" id="KW-0479">Metal-binding</keyword>
<dbReference type="InterPro" id="IPR006656">
    <property type="entry name" value="Mopterin_OxRdtase"/>
</dbReference>
<protein>
    <submittedName>
        <fullName evidence="9">Oxidoreductase</fullName>
    </submittedName>
</protein>
<evidence type="ECO:0000256" key="2">
    <source>
        <dbReference type="ARBA" id="ARBA00010312"/>
    </source>
</evidence>
<accession>W0EC05</accession>
<evidence type="ECO:0000256" key="7">
    <source>
        <dbReference type="ARBA" id="ARBA00023014"/>
    </source>
</evidence>
<dbReference type="Pfam" id="PF01568">
    <property type="entry name" value="Molydop_binding"/>
    <property type="match status" value="1"/>
</dbReference>
<dbReference type="GO" id="GO:0046872">
    <property type="term" value="F:metal ion binding"/>
    <property type="evidence" value="ECO:0007669"/>
    <property type="project" value="UniProtKB-KW"/>
</dbReference>
<dbReference type="InterPro" id="IPR009010">
    <property type="entry name" value="Asp_de-COase-like_dom_sf"/>
</dbReference>
<dbReference type="Gene3D" id="2.40.40.20">
    <property type="match status" value="1"/>
</dbReference>
<evidence type="ECO:0000259" key="8">
    <source>
        <dbReference type="PROSITE" id="PS51669"/>
    </source>
</evidence>
<dbReference type="PANTHER" id="PTHR43742">
    <property type="entry name" value="TRIMETHYLAMINE-N-OXIDE REDUCTASE"/>
    <property type="match status" value="1"/>
</dbReference>
<dbReference type="InterPro" id="IPR006963">
    <property type="entry name" value="Mopterin_OxRdtase_4Fe-4S_dom"/>
</dbReference>
<dbReference type="GO" id="GO:0051536">
    <property type="term" value="F:iron-sulfur cluster binding"/>
    <property type="evidence" value="ECO:0007669"/>
    <property type="project" value="UniProtKB-KW"/>
</dbReference>
<feature type="domain" description="4Fe-4S Mo/W bis-MGD-type" evidence="8">
    <location>
        <begin position="17"/>
        <end position="74"/>
    </location>
</feature>
<evidence type="ECO:0000256" key="5">
    <source>
        <dbReference type="ARBA" id="ARBA00023002"/>
    </source>
</evidence>
<dbReference type="AlphaFoldDB" id="W0EC05"/>
<keyword evidence="7" id="KW-0411">Iron-sulfur</keyword>
<dbReference type="Pfam" id="PF00384">
    <property type="entry name" value="Molybdopterin"/>
    <property type="match status" value="1"/>
</dbReference>
<dbReference type="GO" id="GO:0043546">
    <property type="term" value="F:molybdopterin cofactor binding"/>
    <property type="evidence" value="ECO:0007669"/>
    <property type="project" value="InterPro"/>
</dbReference>
<organism evidence="9 10">
    <name type="scientific">Desulfitobacterium metallireducens DSM 15288</name>
    <dbReference type="NCBI Taxonomy" id="871968"/>
    <lineage>
        <taxon>Bacteria</taxon>
        <taxon>Bacillati</taxon>
        <taxon>Bacillota</taxon>
        <taxon>Clostridia</taxon>
        <taxon>Eubacteriales</taxon>
        <taxon>Desulfitobacteriaceae</taxon>
        <taxon>Desulfitobacterium</taxon>
    </lineage>
</organism>
<dbReference type="Gene3D" id="3.30.2070.10">
    <property type="entry name" value="Formate dehydrogenase/DMSO reductase"/>
    <property type="match status" value="1"/>
</dbReference>
<dbReference type="SUPFAM" id="SSF53706">
    <property type="entry name" value="Formate dehydrogenase/DMSO reductase, domains 1-3"/>
    <property type="match status" value="1"/>
</dbReference>
<evidence type="ECO:0000313" key="10">
    <source>
        <dbReference type="Proteomes" id="UP000010847"/>
    </source>
</evidence>
<dbReference type="SMART" id="SM00926">
    <property type="entry name" value="Molybdop_Fe4S4"/>
    <property type="match status" value="1"/>
</dbReference>
<dbReference type="InterPro" id="IPR050612">
    <property type="entry name" value="Prok_Mopterin_Oxidored"/>
</dbReference>
<keyword evidence="3" id="KW-0500">Molybdenum</keyword>
<dbReference type="Gene3D" id="3.40.228.10">
    <property type="entry name" value="Dimethylsulfoxide Reductase, domain 2"/>
    <property type="match status" value="1"/>
</dbReference>
<dbReference type="PROSITE" id="PS00490">
    <property type="entry name" value="MOLYBDOPTERIN_PROK_2"/>
    <property type="match status" value="1"/>
</dbReference>
<dbReference type="EMBL" id="CP007032">
    <property type="protein sequence ID" value="AHF06714.1"/>
    <property type="molecule type" value="Genomic_DNA"/>
</dbReference>
<dbReference type="Gene3D" id="3.40.50.740">
    <property type="match status" value="1"/>
</dbReference>
<evidence type="ECO:0000313" key="9">
    <source>
        <dbReference type="EMBL" id="AHF06714.1"/>
    </source>
</evidence>
<dbReference type="InterPro" id="IPR006657">
    <property type="entry name" value="MoPterin_dinucl-bd_dom"/>
</dbReference>
<dbReference type="GO" id="GO:0016491">
    <property type="term" value="F:oxidoreductase activity"/>
    <property type="evidence" value="ECO:0007669"/>
    <property type="project" value="UniProtKB-KW"/>
</dbReference>
<dbReference type="Gene3D" id="2.20.25.90">
    <property type="entry name" value="ADC-like domains"/>
    <property type="match status" value="1"/>
</dbReference>
<keyword evidence="5" id="KW-0560">Oxidoreductase</keyword>
<evidence type="ECO:0000256" key="4">
    <source>
        <dbReference type="ARBA" id="ARBA00022723"/>
    </source>
</evidence>
<dbReference type="STRING" id="871968.DESME_06315"/>
<dbReference type="Proteomes" id="UP000010847">
    <property type="component" value="Chromosome"/>
</dbReference>
<reference evidence="9 10" key="1">
    <citation type="submission" date="2013-12" db="EMBL/GenBank/DDBJ databases">
        <authorList>
            <consortium name="DOE Joint Genome Institute"/>
            <person name="Smidt H."/>
            <person name="Huntemann M."/>
            <person name="Han J."/>
            <person name="Chen A."/>
            <person name="Kyrpides N."/>
            <person name="Mavromatis K."/>
            <person name="Markowitz V."/>
            <person name="Palaniappan K."/>
            <person name="Ivanova N."/>
            <person name="Schaumberg A."/>
            <person name="Pati A."/>
            <person name="Liolios K."/>
            <person name="Nordberg H.P."/>
            <person name="Cantor M.N."/>
            <person name="Hua S.X."/>
            <person name="Woyke T."/>
        </authorList>
    </citation>
    <scope>NUCLEOTIDE SEQUENCE [LARGE SCALE GENOMIC DNA]</scope>
    <source>
        <strain evidence="10">DSM 15288</strain>
    </source>
</reference>
<comment type="cofactor">
    <cofactor evidence="1">
        <name>Mo-bis(molybdopterin guanine dinucleotide)</name>
        <dbReference type="ChEBI" id="CHEBI:60539"/>
    </cofactor>
</comment>
<keyword evidence="10" id="KW-1185">Reference proteome</keyword>
<dbReference type="CDD" id="cd02766">
    <property type="entry name" value="MopB_3"/>
    <property type="match status" value="1"/>
</dbReference>
<evidence type="ECO:0000256" key="1">
    <source>
        <dbReference type="ARBA" id="ARBA00001942"/>
    </source>
</evidence>